<dbReference type="InterPro" id="IPR005836">
    <property type="entry name" value="ADP_Glu_pyroP_CS"/>
</dbReference>
<feature type="compositionally biased region" description="Acidic residues" evidence="9">
    <location>
        <begin position="222"/>
        <end position="244"/>
    </location>
</feature>
<keyword evidence="8" id="KW-0119">Carbohydrate metabolism</keyword>
<dbReference type="Proteomes" id="UP001139502">
    <property type="component" value="Unassembled WGS sequence"/>
</dbReference>
<dbReference type="InterPro" id="IPR056818">
    <property type="entry name" value="GlmU/GlgC-like_hexapep"/>
</dbReference>
<dbReference type="InterPro" id="IPR005835">
    <property type="entry name" value="NTP_transferase_dom"/>
</dbReference>
<dbReference type="InterPro" id="IPR011004">
    <property type="entry name" value="Trimer_LpxA-like_sf"/>
</dbReference>
<evidence type="ECO:0000256" key="2">
    <source>
        <dbReference type="ARBA" id="ARBA00022600"/>
    </source>
</evidence>
<dbReference type="SUPFAM" id="SSF51161">
    <property type="entry name" value="Trimeric LpxA-like enzymes"/>
    <property type="match status" value="1"/>
</dbReference>
<dbReference type="Pfam" id="PF00483">
    <property type="entry name" value="NTP_transferase"/>
    <property type="match status" value="1"/>
</dbReference>
<evidence type="ECO:0000313" key="12">
    <source>
        <dbReference type="EMBL" id="MCP3425482.1"/>
    </source>
</evidence>
<keyword evidence="3" id="KW-0808">Transferase</keyword>
<evidence type="ECO:0000256" key="3">
    <source>
        <dbReference type="ARBA" id="ARBA00022679"/>
    </source>
</evidence>
<evidence type="ECO:0000313" key="13">
    <source>
        <dbReference type="Proteomes" id="UP001139502"/>
    </source>
</evidence>
<dbReference type="InterPro" id="IPR029044">
    <property type="entry name" value="Nucleotide-diphossugar_trans"/>
</dbReference>
<evidence type="ECO:0000259" key="10">
    <source>
        <dbReference type="Pfam" id="PF00483"/>
    </source>
</evidence>
<reference evidence="12" key="1">
    <citation type="submission" date="2022-06" db="EMBL/GenBank/DDBJ databases">
        <title>Rothia sp. isolated from sandalwood seedling.</title>
        <authorList>
            <person name="Tuikhar N."/>
            <person name="Kirdat K."/>
            <person name="Thorat V."/>
            <person name="Swetha P."/>
            <person name="Padma S."/>
            <person name="Sundararaj R."/>
            <person name="Yadav A."/>
        </authorList>
    </citation>
    <scope>NUCLEOTIDE SEQUENCE</scope>
    <source>
        <strain evidence="12">AR01</strain>
    </source>
</reference>
<feature type="region of interest" description="Disordered" evidence="9">
    <location>
        <begin position="220"/>
        <end position="252"/>
    </location>
</feature>
<organism evidence="12 13">
    <name type="scientific">Rothia santali</name>
    <dbReference type="NCBI Taxonomy" id="2949643"/>
    <lineage>
        <taxon>Bacteria</taxon>
        <taxon>Bacillati</taxon>
        <taxon>Actinomycetota</taxon>
        <taxon>Actinomycetes</taxon>
        <taxon>Micrococcales</taxon>
        <taxon>Micrococcaceae</taxon>
        <taxon>Rothia</taxon>
    </lineage>
</organism>
<feature type="region of interest" description="Disordered" evidence="9">
    <location>
        <begin position="382"/>
        <end position="411"/>
    </location>
</feature>
<evidence type="ECO:0000256" key="7">
    <source>
        <dbReference type="ARBA" id="ARBA00023056"/>
    </source>
</evidence>
<keyword evidence="5" id="KW-0547">Nucleotide-binding</keyword>
<keyword evidence="7" id="KW-0320">Glycogen biosynthesis</keyword>
<evidence type="ECO:0000256" key="1">
    <source>
        <dbReference type="ARBA" id="ARBA00010443"/>
    </source>
</evidence>
<dbReference type="InterPro" id="IPR011831">
    <property type="entry name" value="ADP-Glc_PPase"/>
</dbReference>
<dbReference type="PANTHER" id="PTHR43523:SF2">
    <property type="entry name" value="GLUCOSE-1-PHOSPHATE ADENYLYLTRANSFERASE"/>
    <property type="match status" value="1"/>
</dbReference>
<dbReference type="EMBL" id="JANAFB010000009">
    <property type="protein sequence ID" value="MCP3425482.1"/>
    <property type="molecule type" value="Genomic_DNA"/>
</dbReference>
<dbReference type="GO" id="GO:0005978">
    <property type="term" value="P:glycogen biosynthetic process"/>
    <property type="evidence" value="ECO:0007669"/>
    <property type="project" value="UniProtKB-KW"/>
</dbReference>
<dbReference type="CDD" id="cd02508">
    <property type="entry name" value="ADP_Glucose_PP"/>
    <property type="match status" value="1"/>
</dbReference>
<dbReference type="AlphaFoldDB" id="A0A9X2KH43"/>
<comment type="caution">
    <text evidence="12">The sequence shown here is derived from an EMBL/GenBank/DDBJ whole genome shotgun (WGS) entry which is preliminary data.</text>
</comment>
<dbReference type="Gene3D" id="3.90.550.10">
    <property type="entry name" value="Spore Coat Polysaccharide Biosynthesis Protein SpsA, Chain A"/>
    <property type="match status" value="1"/>
</dbReference>
<feature type="domain" description="Glucose-1-phosphate adenylyltransferase/Bifunctional protein GlmU-like C-terminal hexapeptide" evidence="11">
    <location>
        <begin position="320"/>
        <end position="385"/>
    </location>
</feature>
<accession>A0A9X2KH43</accession>
<dbReference type="PANTHER" id="PTHR43523">
    <property type="entry name" value="GLUCOSE-1-PHOSPHATE ADENYLYLTRANSFERASE-RELATED"/>
    <property type="match status" value="1"/>
</dbReference>
<feature type="domain" description="Nucleotidyl transferase" evidence="10">
    <location>
        <begin position="15"/>
        <end position="291"/>
    </location>
</feature>
<dbReference type="Pfam" id="PF24894">
    <property type="entry name" value="Hexapep_GlmU"/>
    <property type="match status" value="1"/>
</dbReference>
<gene>
    <name evidence="12" type="ORF">NBM05_05480</name>
</gene>
<comment type="similarity">
    <text evidence="1">Belongs to the bacterial/plant glucose-1-phosphate adenylyltransferase family.</text>
</comment>
<dbReference type="GO" id="GO:0008878">
    <property type="term" value="F:glucose-1-phosphate adenylyltransferase activity"/>
    <property type="evidence" value="ECO:0007669"/>
    <property type="project" value="InterPro"/>
</dbReference>
<dbReference type="GO" id="GO:0005524">
    <property type="term" value="F:ATP binding"/>
    <property type="evidence" value="ECO:0007669"/>
    <property type="project" value="UniProtKB-KW"/>
</dbReference>
<protein>
    <submittedName>
        <fullName evidence="12">Sugar phosphate nucleotidyltransferase</fullName>
    </submittedName>
</protein>
<keyword evidence="4" id="KW-0548">Nucleotidyltransferase</keyword>
<dbReference type="SUPFAM" id="SSF53448">
    <property type="entry name" value="Nucleotide-diphospho-sugar transferases"/>
    <property type="match status" value="1"/>
</dbReference>
<evidence type="ECO:0000256" key="6">
    <source>
        <dbReference type="ARBA" id="ARBA00022840"/>
    </source>
</evidence>
<keyword evidence="6" id="KW-0067">ATP-binding</keyword>
<dbReference type="RefSeq" id="WP_254165719.1">
    <property type="nucleotide sequence ID" value="NZ_JANAFB010000009.1"/>
</dbReference>
<keyword evidence="2" id="KW-0321">Glycogen metabolism</keyword>
<evidence type="ECO:0000256" key="8">
    <source>
        <dbReference type="ARBA" id="ARBA00023277"/>
    </source>
</evidence>
<sequence length="411" mass="43981">MSDPFPQDDGHRTVALVLAGGRGSRLSPLTDARSKPAVPVAGSYRLIDVVLSNLVHSGLRDVWVVEQYRPFTLNRHLAGGRPWDLDGTRHGLQILPPSEGRPEEGFAAGNGHALYQQMAVLEAFGAREVVVLSADHLYQLDLRPVLEQHRERGSELTVVTTEVDEDPSRYGVVRVGEAGEVTHYDYKPENPAGNLVATEIFVYDVAALSAVMERLVRRWETEGDAGEPDPEDGDPGGDATEDEGTSLGDYGESIVPDFVRRGRVHEYRLEGYWRDIGTVDAYFRAHMDLLEGGGLPLENPEWPMISNNAPAAPARIEAGSEVSGSLVCAGARVRGAVEHSVIGPGVVVERGARVSRSVLLGDTRVPSGAVLESVIADVGAPVPEGRTGRTRPGPGNITVLAATGGGADTEE</sequence>
<dbReference type="Gene3D" id="2.160.10.10">
    <property type="entry name" value="Hexapeptide repeat proteins"/>
    <property type="match status" value="1"/>
</dbReference>
<name>A0A9X2KH43_9MICC</name>
<evidence type="ECO:0000256" key="4">
    <source>
        <dbReference type="ARBA" id="ARBA00022695"/>
    </source>
</evidence>
<dbReference type="PROSITE" id="PS00808">
    <property type="entry name" value="ADP_GLC_PYROPHOSPH_1"/>
    <property type="match status" value="1"/>
</dbReference>
<keyword evidence="13" id="KW-1185">Reference proteome</keyword>
<evidence type="ECO:0000259" key="11">
    <source>
        <dbReference type="Pfam" id="PF24894"/>
    </source>
</evidence>
<evidence type="ECO:0000256" key="5">
    <source>
        <dbReference type="ARBA" id="ARBA00022741"/>
    </source>
</evidence>
<proteinExistence type="inferred from homology"/>
<evidence type="ECO:0000256" key="9">
    <source>
        <dbReference type="SAM" id="MobiDB-lite"/>
    </source>
</evidence>